<dbReference type="GO" id="GO:0019005">
    <property type="term" value="C:SCF ubiquitin ligase complex"/>
    <property type="evidence" value="ECO:0007669"/>
    <property type="project" value="TreeGrafter"/>
</dbReference>
<dbReference type="Gene3D" id="3.80.10.10">
    <property type="entry name" value="Ribonuclease Inhibitor"/>
    <property type="match status" value="2"/>
</dbReference>
<dbReference type="PANTHER" id="PTHR13318">
    <property type="entry name" value="PARTNER OF PAIRED, ISOFORM B-RELATED"/>
    <property type="match status" value="1"/>
</dbReference>
<dbReference type="SMART" id="SM00367">
    <property type="entry name" value="LRR_CC"/>
    <property type="match status" value="4"/>
</dbReference>
<dbReference type="RefSeq" id="XP_016611224.1">
    <property type="nucleotide sequence ID" value="XM_016757157.1"/>
</dbReference>
<evidence type="ECO:0000313" key="1">
    <source>
        <dbReference type="EMBL" id="KND03185.1"/>
    </source>
</evidence>
<organism evidence="1 2">
    <name type="scientific">Spizellomyces punctatus (strain DAOM BR117)</name>
    <dbReference type="NCBI Taxonomy" id="645134"/>
    <lineage>
        <taxon>Eukaryota</taxon>
        <taxon>Fungi</taxon>
        <taxon>Fungi incertae sedis</taxon>
        <taxon>Chytridiomycota</taxon>
        <taxon>Chytridiomycota incertae sedis</taxon>
        <taxon>Chytridiomycetes</taxon>
        <taxon>Spizellomycetales</taxon>
        <taxon>Spizellomycetaceae</taxon>
        <taxon>Spizellomyces</taxon>
    </lineage>
</organism>
<dbReference type="VEuPathDB" id="FungiDB:SPPG_09005"/>
<dbReference type="Proteomes" id="UP000053201">
    <property type="component" value="Unassembled WGS sequence"/>
</dbReference>
<proteinExistence type="predicted"/>
<dbReference type="EMBL" id="KQ257452">
    <property type="protein sequence ID" value="KND03185.1"/>
    <property type="molecule type" value="Genomic_DNA"/>
</dbReference>
<dbReference type="InterPro" id="IPR032675">
    <property type="entry name" value="LRR_dom_sf"/>
</dbReference>
<dbReference type="GeneID" id="27692130"/>
<keyword evidence="2" id="KW-1185">Reference proteome</keyword>
<dbReference type="PANTHER" id="PTHR13318:SF190">
    <property type="entry name" value="PARTNER OF PAIRED, ISOFORM B"/>
    <property type="match status" value="1"/>
</dbReference>
<reference evidence="1 2" key="1">
    <citation type="submission" date="2009-08" db="EMBL/GenBank/DDBJ databases">
        <title>The Genome Sequence of Spizellomyces punctatus strain DAOM BR117.</title>
        <authorList>
            <consortium name="The Broad Institute Genome Sequencing Platform"/>
            <person name="Russ C."/>
            <person name="Cuomo C."/>
            <person name="Shea T."/>
            <person name="Young S.K."/>
            <person name="Zeng Q."/>
            <person name="Koehrsen M."/>
            <person name="Haas B."/>
            <person name="Borodovsky M."/>
            <person name="Guigo R."/>
            <person name="Alvarado L."/>
            <person name="Berlin A."/>
            <person name="Bochicchio J."/>
            <person name="Borenstein D."/>
            <person name="Chapman S."/>
            <person name="Chen Z."/>
            <person name="Engels R."/>
            <person name="Freedman E."/>
            <person name="Gellesch M."/>
            <person name="Goldberg J."/>
            <person name="Griggs A."/>
            <person name="Gujja S."/>
            <person name="Heiman D."/>
            <person name="Hepburn T."/>
            <person name="Howarth C."/>
            <person name="Jen D."/>
            <person name="Larson L."/>
            <person name="Lewis B."/>
            <person name="Mehta T."/>
            <person name="Park D."/>
            <person name="Pearson M."/>
            <person name="Roberts A."/>
            <person name="Saif S."/>
            <person name="Shenoy N."/>
            <person name="Sisk P."/>
            <person name="Stolte C."/>
            <person name="Sykes S."/>
            <person name="Thomson T."/>
            <person name="Walk T."/>
            <person name="White J."/>
            <person name="Yandava C."/>
            <person name="Burger G."/>
            <person name="Gray M.W."/>
            <person name="Holland P.W.H."/>
            <person name="King N."/>
            <person name="Lang F.B.F."/>
            <person name="Roger A.J."/>
            <person name="Ruiz-Trillo I."/>
            <person name="Lander E."/>
            <person name="Nusbaum C."/>
        </authorList>
    </citation>
    <scope>NUCLEOTIDE SEQUENCE [LARGE SCALE GENOMIC DNA]</scope>
    <source>
        <strain evidence="1 2">DAOM BR117</strain>
    </source>
</reference>
<evidence type="ECO:0000313" key="2">
    <source>
        <dbReference type="Proteomes" id="UP000053201"/>
    </source>
</evidence>
<evidence type="ECO:0008006" key="3">
    <source>
        <dbReference type="Google" id="ProtNLM"/>
    </source>
</evidence>
<dbReference type="GO" id="GO:0031146">
    <property type="term" value="P:SCF-dependent proteasomal ubiquitin-dependent protein catabolic process"/>
    <property type="evidence" value="ECO:0007669"/>
    <property type="project" value="TreeGrafter"/>
</dbReference>
<dbReference type="AlphaFoldDB" id="A0A0L0HQF7"/>
<accession>A0A0L0HQF7</accession>
<dbReference type="OrthoDB" id="550575at2759"/>
<dbReference type="SUPFAM" id="SSF52047">
    <property type="entry name" value="RNI-like"/>
    <property type="match status" value="2"/>
</dbReference>
<sequence>MGLRKLLHNCPRLTVLNLDCPALNDDDMWTLSTSCRQLRALSLVSGSHPSGCVTDEGIQAIASNCRNLCHLRLRATCAGAFTERAFRAIAERYTDQLQSFALEWVGTHSTGLSVYGGGPDAERRFVEALQAVILQNAKLHALSLDWPIGIDKSLDAAAQTLRYLRSLRIGNAHNTLAIKLLIAANPSLESLSLYEVNLAPEPSRFFAPLLSNLRNPRGPTIRELELEGIGCVANILPFLTRFHSLTRVKFAQSRRAAFLHLPAIDDFVAAVARSCPHLQSIDIPIMTDVPILQIAHGCPMLEELDVGYGKEVTDSAIIFLARKCPKIHKLHLGCAELLTDTSLTILMESLGPSLRRLTLPFGNKLLTIKTLRAIANHCKRLEGLANLPATMGMRPLLENVPKLTRLLVLGLSIGPHVDSVQGWRHYMSREEQDTLKAACKRLKYISYGG</sequence>
<name>A0A0L0HQF7_SPIPD</name>
<dbReference type="InterPro" id="IPR006553">
    <property type="entry name" value="Leu-rich_rpt_Cys-con_subtyp"/>
</dbReference>
<protein>
    <recommendedName>
        <fullName evidence="3">F-box domain-containing protein</fullName>
    </recommendedName>
</protein>
<gene>
    <name evidence="1" type="ORF">SPPG_09005</name>
</gene>